<dbReference type="InterPro" id="IPR000859">
    <property type="entry name" value="CUB_dom"/>
</dbReference>
<evidence type="ECO:0000256" key="4">
    <source>
        <dbReference type="SAM" id="Phobius"/>
    </source>
</evidence>
<dbReference type="Proteomes" id="UP000001593">
    <property type="component" value="Unassembled WGS sequence"/>
</dbReference>
<feature type="chain" id="PRO_5002715146" description="CUB domain-containing protein" evidence="5">
    <location>
        <begin position="20"/>
        <end position="412"/>
    </location>
</feature>
<keyword evidence="1" id="KW-0677">Repeat</keyword>
<keyword evidence="5" id="KW-0732">Signal</keyword>
<evidence type="ECO:0000313" key="8">
    <source>
        <dbReference type="Proteomes" id="UP000001593"/>
    </source>
</evidence>
<sequence>MTHPEILLALIFIPSLVAAEIPCTNPKFSCTDPMLFTKLDDEISVGESSVGSNGRHCIFNIETISPGFLVLTFEEFFIDDNMPHCKSNYLEIKIGCNPSSIGRFCGSTIPHQMISYDHCMVLTYHTNGKNASQGFKASYISEDFDFSSFFVTWPRNGSTGHLDNKVDAFPSHSWPRLYPSGYVYQQWVIGPIKQGWEMKLSFMMFDLARSEGENACDLGTSDLVSISVGLKQNITRCGRQRPFFFIFGKAEFVNITFITNGDSLVRRGFVAGYIIYKRIPETPPEIEGLCGSECISLATVCAILVFGIFIIFIYSRVKVAQLSREGDPTDTQGGGDMGNVCKVMEGEIKQDPGTAVVVAEEWATSSTFMSGREEINEERSGSGEFEENVLSQDLVVEVMVEDRVDEEMEVSG</sequence>
<comment type="caution">
    <text evidence="3">Lacks conserved residue(s) required for the propagation of feature annotation.</text>
</comment>
<dbReference type="InParanoid" id="A7SAA6"/>
<keyword evidence="4" id="KW-0472">Membrane</keyword>
<dbReference type="SMART" id="SM00042">
    <property type="entry name" value="CUB"/>
    <property type="match status" value="1"/>
</dbReference>
<dbReference type="PhylomeDB" id="A7SAA6"/>
<dbReference type="PANTHER" id="PTHR24251">
    <property type="entry name" value="OVOCHYMASE-RELATED"/>
    <property type="match status" value="1"/>
</dbReference>
<evidence type="ECO:0000259" key="6">
    <source>
        <dbReference type="PROSITE" id="PS01180"/>
    </source>
</evidence>
<dbReference type="OrthoDB" id="5971537at2759"/>
<dbReference type="HOGENOM" id="CLU_667825_0_0_1"/>
<dbReference type="SUPFAM" id="SSF49854">
    <property type="entry name" value="Spermadhesin, CUB domain"/>
    <property type="match status" value="2"/>
</dbReference>
<evidence type="ECO:0000256" key="1">
    <source>
        <dbReference type="ARBA" id="ARBA00022737"/>
    </source>
</evidence>
<dbReference type="CDD" id="cd00041">
    <property type="entry name" value="CUB"/>
    <property type="match status" value="1"/>
</dbReference>
<dbReference type="Gene3D" id="2.60.120.290">
    <property type="entry name" value="Spermadhesin, CUB domain"/>
    <property type="match status" value="2"/>
</dbReference>
<dbReference type="Pfam" id="PF00431">
    <property type="entry name" value="CUB"/>
    <property type="match status" value="1"/>
</dbReference>
<proteinExistence type="predicted"/>
<reference evidence="7 8" key="1">
    <citation type="journal article" date="2007" name="Science">
        <title>Sea anemone genome reveals ancestral eumetazoan gene repertoire and genomic organization.</title>
        <authorList>
            <person name="Putnam N.H."/>
            <person name="Srivastava M."/>
            <person name="Hellsten U."/>
            <person name="Dirks B."/>
            <person name="Chapman J."/>
            <person name="Salamov A."/>
            <person name="Terry A."/>
            <person name="Shapiro H."/>
            <person name="Lindquist E."/>
            <person name="Kapitonov V.V."/>
            <person name="Jurka J."/>
            <person name="Genikhovich G."/>
            <person name="Grigoriev I.V."/>
            <person name="Lucas S.M."/>
            <person name="Steele R.E."/>
            <person name="Finnerty J.R."/>
            <person name="Technau U."/>
            <person name="Martindale M.Q."/>
            <person name="Rokhsar D.S."/>
        </authorList>
    </citation>
    <scope>NUCLEOTIDE SEQUENCE [LARGE SCALE GENOMIC DNA]</scope>
    <source>
        <strain evidence="8">CH2 X CH6</strain>
    </source>
</reference>
<dbReference type="OMA" id="HENTSCK"/>
<evidence type="ECO:0000256" key="2">
    <source>
        <dbReference type="ARBA" id="ARBA00023157"/>
    </source>
</evidence>
<gene>
    <name evidence="7" type="ORF">NEMVEDRAFT_v1g209179</name>
</gene>
<name>A7SAA6_NEMVE</name>
<feature type="domain" description="CUB" evidence="6">
    <location>
        <begin position="30"/>
        <end position="142"/>
    </location>
</feature>
<feature type="domain" description="CUB" evidence="6">
    <location>
        <begin position="158"/>
        <end position="276"/>
    </location>
</feature>
<protein>
    <recommendedName>
        <fullName evidence="6">CUB domain-containing protein</fullName>
    </recommendedName>
</protein>
<feature type="signal peptide" evidence="5">
    <location>
        <begin position="1"/>
        <end position="19"/>
    </location>
</feature>
<keyword evidence="4" id="KW-0812">Transmembrane</keyword>
<keyword evidence="8" id="KW-1185">Reference proteome</keyword>
<dbReference type="EMBL" id="DS469608">
    <property type="protein sequence ID" value="EDO39366.1"/>
    <property type="molecule type" value="Genomic_DNA"/>
</dbReference>
<keyword evidence="4" id="KW-1133">Transmembrane helix</keyword>
<evidence type="ECO:0000256" key="3">
    <source>
        <dbReference type="PROSITE-ProRule" id="PRU00059"/>
    </source>
</evidence>
<feature type="disulfide bond" evidence="3">
    <location>
        <begin position="30"/>
        <end position="57"/>
    </location>
</feature>
<feature type="transmembrane region" description="Helical" evidence="4">
    <location>
        <begin position="295"/>
        <end position="314"/>
    </location>
</feature>
<evidence type="ECO:0000313" key="7">
    <source>
        <dbReference type="EMBL" id="EDO39366.1"/>
    </source>
</evidence>
<keyword evidence="2 3" id="KW-1015">Disulfide bond</keyword>
<organism evidence="7 8">
    <name type="scientific">Nematostella vectensis</name>
    <name type="common">Starlet sea anemone</name>
    <dbReference type="NCBI Taxonomy" id="45351"/>
    <lineage>
        <taxon>Eukaryota</taxon>
        <taxon>Metazoa</taxon>
        <taxon>Cnidaria</taxon>
        <taxon>Anthozoa</taxon>
        <taxon>Hexacorallia</taxon>
        <taxon>Actiniaria</taxon>
        <taxon>Edwardsiidae</taxon>
        <taxon>Nematostella</taxon>
    </lineage>
</organism>
<dbReference type="KEGG" id="nve:5510984"/>
<accession>A7SAA6</accession>
<evidence type="ECO:0000256" key="5">
    <source>
        <dbReference type="SAM" id="SignalP"/>
    </source>
</evidence>
<dbReference type="eggNOG" id="KOG4292">
    <property type="taxonomic scope" value="Eukaryota"/>
</dbReference>
<dbReference type="PROSITE" id="PS01180">
    <property type="entry name" value="CUB"/>
    <property type="match status" value="2"/>
</dbReference>
<dbReference type="InterPro" id="IPR035914">
    <property type="entry name" value="Sperma_CUB_dom_sf"/>
</dbReference>
<dbReference type="AlphaFoldDB" id="A7SAA6"/>
<dbReference type="STRING" id="45351.A7SAA6"/>